<feature type="region of interest" description="Disordered" evidence="1">
    <location>
        <begin position="201"/>
        <end position="458"/>
    </location>
</feature>
<dbReference type="InterPro" id="IPR053049">
    <property type="entry name" value="TSC22_domain_protein_2"/>
</dbReference>
<dbReference type="AlphaFoldDB" id="A0A8D0CLP3"/>
<dbReference type="OrthoDB" id="8961796at2759"/>
<reference evidence="2 3" key="1">
    <citation type="submission" date="2019-04" db="EMBL/GenBank/DDBJ databases">
        <authorList>
            <consortium name="Wellcome Sanger Institute Data Sharing"/>
        </authorList>
    </citation>
    <scope>NUCLEOTIDE SEQUENCE [LARGE SCALE GENOMIC DNA]</scope>
</reference>
<sequence>MPAKKKSCFQITSVTPAQVAASAPADDTESLEDPDESRAEDDVSRADGEARAAGRSSPEEAPGAQGELLAGPPNGGVAFRSAALGGVGPQTGGVGGAGGLVPGASGVVSSQPLPPAAVPATSASTGTSSCTSRFRVIKLDHGTGEPFRRGRWTCLEFYEKDAESSVGSRTADSLRHISLLDHASDRDSGMGTTVSLATVSSLLSGPGPETGLEGSFASGLQVSPAEPPLQQSSGSVLPGAFQPPGHITVPAQPAAAPQNLLPPGHDGTPPIAPLQQVQQPPGPPTYAYPGQHSPAHVLSTQPTTPGDYRQPHVTLLQPQGVGGPLSSPAQGPSPVITPAAGGALPLGIPGKTLDSPTPGLVLQQKPVGQYQPSGGSLTTSSSVAPSPTPTEQPHVGRGPGTQGAAFSSPVEDSRRQPDALPHGPISFVMEASKAESLQPPPSPVSNLFGIPIDEDDDG</sequence>
<name>A0A8D0CLP3_SCLFO</name>
<reference evidence="2" key="2">
    <citation type="submission" date="2025-08" db="UniProtKB">
        <authorList>
            <consortium name="Ensembl"/>
        </authorList>
    </citation>
    <scope>IDENTIFICATION</scope>
</reference>
<dbReference type="Proteomes" id="UP000694397">
    <property type="component" value="Chromosome 25"/>
</dbReference>
<dbReference type="PANTHER" id="PTHR46894">
    <property type="entry name" value="TSC22 DOMAIN FAMILY PROTEIN 2"/>
    <property type="match status" value="1"/>
</dbReference>
<feature type="compositionally biased region" description="Basic and acidic residues" evidence="1">
    <location>
        <begin position="36"/>
        <end position="52"/>
    </location>
</feature>
<feature type="compositionally biased region" description="Low complexity" evidence="1">
    <location>
        <begin position="338"/>
        <end position="350"/>
    </location>
</feature>
<accession>A0A8D0CLP3</accession>
<feature type="region of interest" description="Disordered" evidence="1">
    <location>
        <begin position="1"/>
        <end position="76"/>
    </location>
</feature>
<evidence type="ECO:0000313" key="3">
    <source>
        <dbReference type="Proteomes" id="UP000694397"/>
    </source>
</evidence>
<feature type="compositionally biased region" description="Low complexity" evidence="1">
    <location>
        <begin position="250"/>
        <end position="263"/>
    </location>
</feature>
<keyword evidence="3" id="KW-1185">Reference proteome</keyword>
<feature type="compositionally biased region" description="Acidic residues" evidence="1">
    <location>
        <begin position="26"/>
        <end position="35"/>
    </location>
</feature>
<evidence type="ECO:0008006" key="4">
    <source>
        <dbReference type="Google" id="ProtNLM"/>
    </source>
</evidence>
<evidence type="ECO:0000313" key="2">
    <source>
        <dbReference type="Ensembl" id="ENSSFOP00015079017.1"/>
    </source>
</evidence>
<reference evidence="2" key="3">
    <citation type="submission" date="2025-09" db="UniProtKB">
        <authorList>
            <consortium name="Ensembl"/>
        </authorList>
    </citation>
    <scope>IDENTIFICATION</scope>
</reference>
<organism evidence="2 3">
    <name type="scientific">Scleropages formosus</name>
    <name type="common">Asian bonytongue</name>
    <name type="synonym">Osteoglossum formosum</name>
    <dbReference type="NCBI Taxonomy" id="113540"/>
    <lineage>
        <taxon>Eukaryota</taxon>
        <taxon>Metazoa</taxon>
        <taxon>Chordata</taxon>
        <taxon>Craniata</taxon>
        <taxon>Vertebrata</taxon>
        <taxon>Euteleostomi</taxon>
        <taxon>Actinopterygii</taxon>
        <taxon>Neopterygii</taxon>
        <taxon>Teleostei</taxon>
        <taxon>Osteoglossocephala</taxon>
        <taxon>Osteoglossomorpha</taxon>
        <taxon>Osteoglossiformes</taxon>
        <taxon>Osteoglossidae</taxon>
        <taxon>Scleropages</taxon>
    </lineage>
</organism>
<evidence type="ECO:0000256" key="1">
    <source>
        <dbReference type="SAM" id="MobiDB-lite"/>
    </source>
</evidence>
<dbReference type="GeneTree" id="ENSGT00940000160465"/>
<proteinExistence type="predicted"/>
<dbReference type="PANTHER" id="PTHR46894:SF2">
    <property type="entry name" value="TSC22 DOMAIN FAMILY MEMBER 4"/>
    <property type="match status" value="1"/>
</dbReference>
<dbReference type="Ensembl" id="ENSSFOT00015078019.1">
    <property type="protein sequence ID" value="ENSSFOP00015079017.1"/>
    <property type="gene ID" value="ENSSFOG00015024895.1"/>
</dbReference>
<protein>
    <recommendedName>
        <fullName evidence="4">TSC22 domain family protein 2-like</fullName>
    </recommendedName>
</protein>